<reference evidence="1" key="1">
    <citation type="submission" date="2020-05" db="EMBL/GenBank/DDBJ databases">
        <authorList>
            <person name="Chiriac C."/>
            <person name="Salcher M."/>
            <person name="Ghai R."/>
            <person name="Kavagutti S V."/>
        </authorList>
    </citation>
    <scope>NUCLEOTIDE SEQUENCE</scope>
</reference>
<dbReference type="EMBL" id="CAFBMR010000041">
    <property type="protein sequence ID" value="CAB4915737.1"/>
    <property type="molecule type" value="Genomic_DNA"/>
</dbReference>
<proteinExistence type="predicted"/>
<sequence>MKKTTIELPDELERRSATREWTPLGDVVFTGEGLTQEAATLSWAEIREIANDR</sequence>
<gene>
    <name evidence="1" type="ORF">UFOPK3610_01108</name>
</gene>
<organism evidence="1">
    <name type="scientific">freshwater metagenome</name>
    <dbReference type="NCBI Taxonomy" id="449393"/>
    <lineage>
        <taxon>unclassified sequences</taxon>
        <taxon>metagenomes</taxon>
        <taxon>ecological metagenomes</taxon>
    </lineage>
</organism>
<protein>
    <submittedName>
        <fullName evidence="1">Unannotated protein</fullName>
    </submittedName>
</protein>
<dbReference type="AlphaFoldDB" id="A0A6J7H423"/>
<name>A0A6J7H423_9ZZZZ</name>
<evidence type="ECO:0000313" key="1">
    <source>
        <dbReference type="EMBL" id="CAB4915737.1"/>
    </source>
</evidence>
<accession>A0A6J7H423</accession>